<feature type="region of interest" description="Disordered" evidence="1">
    <location>
        <begin position="171"/>
        <end position="208"/>
    </location>
</feature>
<name>A0AAQ3Q2K9_9LILI</name>
<dbReference type="PANTHER" id="PTHR45669">
    <property type="entry name" value="GLUTAREDOXIN DOMAIN-CONTAINING CYSTEINE-RICH PROTEIN CG12206-RELATED"/>
    <property type="match status" value="1"/>
</dbReference>
<organism evidence="3 4">
    <name type="scientific">Canna indica</name>
    <name type="common">Indian-shot</name>
    <dbReference type="NCBI Taxonomy" id="4628"/>
    <lineage>
        <taxon>Eukaryota</taxon>
        <taxon>Viridiplantae</taxon>
        <taxon>Streptophyta</taxon>
        <taxon>Embryophyta</taxon>
        <taxon>Tracheophyta</taxon>
        <taxon>Spermatophyta</taxon>
        <taxon>Magnoliopsida</taxon>
        <taxon>Liliopsida</taxon>
        <taxon>Zingiberales</taxon>
        <taxon>Cannaceae</taxon>
        <taxon>Canna</taxon>
    </lineage>
</organism>
<dbReference type="CDD" id="cd03031">
    <property type="entry name" value="GRX_GRX_like"/>
    <property type="match status" value="1"/>
</dbReference>
<dbReference type="Pfam" id="PF00462">
    <property type="entry name" value="Glutaredoxin"/>
    <property type="match status" value="1"/>
</dbReference>
<dbReference type="EMBL" id="CP136890">
    <property type="protein sequence ID" value="WOK94195.1"/>
    <property type="molecule type" value="Genomic_DNA"/>
</dbReference>
<keyword evidence="4" id="KW-1185">Reference proteome</keyword>
<feature type="domain" description="Glutaredoxin" evidence="2">
    <location>
        <begin position="225"/>
        <end position="289"/>
    </location>
</feature>
<sequence>MKGIGGRLLKKIKSIPNVPYLKHQERILHVHASVPSPSPPRDPSRILRNLPFSGEVEPAAKCSDNLLSPISQPGDFVDVAKLMRDLDEEDDGEEFVLVSNRRSSSSSSNKENLAPPWVPKSQGGESETSQSNSDEPAYRQPDLDSATLFDPELLAAFEEAVKHMRTLEEAKSRARARDVAVEEDEDGQPNRAEERPTKLPRTDDGDPLMEFEYKCPPGGQESAILYTTTLRGIRKTFEDCNGVRFLLESLKVKFFERDISMHMEFREELWRVLEARAIPPRLFIRGRHIGGADEVLGLHERGQLLPLLREVQLDRPAGGEACESCAGVRFVVCWECSGSRRVYGEERQCHHCNENGLVVCPICC</sequence>
<dbReference type="InterPro" id="IPR036249">
    <property type="entry name" value="Thioredoxin-like_sf"/>
</dbReference>
<dbReference type="PANTHER" id="PTHR45669:SF14">
    <property type="entry name" value="EMB|CAB81925.1-RELATED"/>
    <property type="match status" value="1"/>
</dbReference>
<accession>A0AAQ3Q2K9</accession>
<feature type="region of interest" description="Disordered" evidence="1">
    <location>
        <begin position="90"/>
        <end position="142"/>
    </location>
</feature>
<protein>
    <recommendedName>
        <fullName evidence="2">Glutaredoxin domain-containing protein</fullName>
    </recommendedName>
</protein>
<dbReference type="Gene3D" id="3.40.30.10">
    <property type="entry name" value="Glutaredoxin"/>
    <property type="match status" value="1"/>
</dbReference>
<dbReference type="InterPro" id="IPR002109">
    <property type="entry name" value="Glutaredoxin"/>
</dbReference>
<feature type="compositionally biased region" description="Basic and acidic residues" evidence="1">
    <location>
        <begin position="171"/>
        <end position="180"/>
    </location>
</feature>
<feature type="compositionally biased region" description="Basic and acidic residues" evidence="1">
    <location>
        <begin position="191"/>
        <end position="204"/>
    </location>
</feature>
<gene>
    <name evidence="3" type="ORF">Cni_G02897</name>
</gene>
<dbReference type="Proteomes" id="UP001327560">
    <property type="component" value="Chromosome 1"/>
</dbReference>
<dbReference type="SUPFAM" id="SSF52833">
    <property type="entry name" value="Thioredoxin-like"/>
    <property type="match status" value="1"/>
</dbReference>
<evidence type="ECO:0000259" key="2">
    <source>
        <dbReference type="Pfam" id="PF00462"/>
    </source>
</evidence>
<feature type="compositionally biased region" description="Polar residues" evidence="1">
    <location>
        <begin position="123"/>
        <end position="134"/>
    </location>
</feature>
<feature type="compositionally biased region" description="Low complexity" evidence="1">
    <location>
        <begin position="99"/>
        <end position="109"/>
    </location>
</feature>
<dbReference type="AlphaFoldDB" id="A0AAQ3Q2K9"/>
<reference evidence="3 4" key="1">
    <citation type="submission" date="2023-10" db="EMBL/GenBank/DDBJ databases">
        <title>Chromosome-scale genome assembly provides insights into flower coloration mechanisms of Canna indica.</title>
        <authorList>
            <person name="Li C."/>
        </authorList>
    </citation>
    <scope>NUCLEOTIDE SEQUENCE [LARGE SCALE GENOMIC DNA]</scope>
    <source>
        <tissue evidence="3">Flower</tissue>
    </source>
</reference>
<evidence type="ECO:0000313" key="3">
    <source>
        <dbReference type="EMBL" id="WOK94195.1"/>
    </source>
</evidence>
<dbReference type="Pfam" id="PF23733">
    <property type="entry name" value="GRXCR1-2_C"/>
    <property type="match status" value="1"/>
</dbReference>
<dbReference type="PROSITE" id="PS51354">
    <property type="entry name" value="GLUTAREDOXIN_2"/>
    <property type="match status" value="1"/>
</dbReference>
<evidence type="ECO:0000256" key="1">
    <source>
        <dbReference type="SAM" id="MobiDB-lite"/>
    </source>
</evidence>
<proteinExistence type="predicted"/>
<evidence type="ECO:0000313" key="4">
    <source>
        <dbReference type="Proteomes" id="UP001327560"/>
    </source>
</evidence>